<organism evidence="2 3">
    <name type="scientific">Terricaulis silvestris</name>
    <dbReference type="NCBI Taxonomy" id="2686094"/>
    <lineage>
        <taxon>Bacteria</taxon>
        <taxon>Pseudomonadati</taxon>
        <taxon>Pseudomonadota</taxon>
        <taxon>Alphaproteobacteria</taxon>
        <taxon>Caulobacterales</taxon>
        <taxon>Caulobacteraceae</taxon>
        <taxon>Terricaulis</taxon>
    </lineage>
</organism>
<evidence type="ECO:0000313" key="3">
    <source>
        <dbReference type="Proteomes" id="UP000431269"/>
    </source>
</evidence>
<sequence length="321" mass="35145">MLIGPAGYIENPFDKVSYMTVASERPKLSVIIIGYNMARELPRTIRSMSPAMQRGLHDSDYELILLDNGSTQPFDANLLLGLAPNLSIHRVQNPSASPVGAIRLGLELARGDLVGVCIDGARMASPGLFSTALAASKLHAKPMIGTLAFHLGPEVQMQSVLKGYNQTVEDQLLDSSSWETDGYRLFGVSAFAGSSNDGWFVTPAETNALFLTARHWRELGGYDQRFQTPGGGLANLDIWLRVCEDHSGALIMLLGEATFHQVHGGIATNNPVSPWEQFHEEYMRLRGKAFAKSKRGPLFYGALNRETYPSLRRSINALTPV</sequence>
<evidence type="ECO:0000313" key="2">
    <source>
        <dbReference type="EMBL" id="QGZ96535.1"/>
    </source>
</evidence>
<dbReference type="Pfam" id="PF00535">
    <property type="entry name" value="Glycos_transf_2"/>
    <property type="match status" value="1"/>
</dbReference>
<dbReference type="Gene3D" id="3.90.550.10">
    <property type="entry name" value="Spore Coat Polysaccharide Biosynthesis Protein SpsA, Chain A"/>
    <property type="match status" value="1"/>
</dbReference>
<dbReference type="KEGG" id="tsv:DSM104635_03395"/>
<dbReference type="InterPro" id="IPR029044">
    <property type="entry name" value="Nucleotide-diphossugar_trans"/>
</dbReference>
<dbReference type="RefSeq" id="WP_228445732.1">
    <property type="nucleotide sequence ID" value="NZ_CP047045.1"/>
</dbReference>
<name>A0A6I6MM45_9CAUL</name>
<proteinExistence type="predicted"/>
<protein>
    <recommendedName>
        <fullName evidence="1">Glycosyltransferase 2-like domain-containing protein</fullName>
    </recommendedName>
</protein>
<dbReference type="AlphaFoldDB" id="A0A6I6MM45"/>
<dbReference type="InterPro" id="IPR001173">
    <property type="entry name" value="Glyco_trans_2-like"/>
</dbReference>
<dbReference type="SUPFAM" id="SSF53448">
    <property type="entry name" value="Nucleotide-diphospho-sugar transferases"/>
    <property type="match status" value="1"/>
</dbReference>
<feature type="domain" description="Glycosyltransferase 2-like" evidence="1">
    <location>
        <begin position="29"/>
        <end position="116"/>
    </location>
</feature>
<dbReference type="Proteomes" id="UP000431269">
    <property type="component" value="Chromosome"/>
</dbReference>
<reference evidence="3" key="1">
    <citation type="submission" date="2019-12" db="EMBL/GenBank/DDBJ databases">
        <title>Complete genome of Terracaulis silvestris 0127_4.</title>
        <authorList>
            <person name="Vieira S."/>
            <person name="Riedel T."/>
            <person name="Sproer C."/>
            <person name="Pascual J."/>
            <person name="Boedeker C."/>
            <person name="Overmann J."/>
        </authorList>
    </citation>
    <scope>NUCLEOTIDE SEQUENCE [LARGE SCALE GENOMIC DNA]</scope>
    <source>
        <strain evidence="3">0127_4</strain>
    </source>
</reference>
<accession>A0A6I6MM45</accession>
<dbReference type="EMBL" id="CP047045">
    <property type="protein sequence ID" value="QGZ96535.1"/>
    <property type="molecule type" value="Genomic_DNA"/>
</dbReference>
<dbReference type="CDD" id="cd00761">
    <property type="entry name" value="Glyco_tranf_GTA_type"/>
    <property type="match status" value="1"/>
</dbReference>
<evidence type="ECO:0000259" key="1">
    <source>
        <dbReference type="Pfam" id="PF00535"/>
    </source>
</evidence>
<keyword evidence="3" id="KW-1185">Reference proteome</keyword>
<gene>
    <name evidence="2" type="ORF">DSM104635_03395</name>
</gene>